<protein>
    <submittedName>
        <fullName evidence="1">Uncharacterized protein</fullName>
    </submittedName>
</protein>
<keyword evidence="2" id="KW-1185">Reference proteome</keyword>
<name>A0ABR0B856_9CRUS</name>
<proteinExistence type="predicted"/>
<organism evidence="1 2">
    <name type="scientific">Daphnia magna</name>
    <dbReference type="NCBI Taxonomy" id="35525"/>
    <lineage>
        <taxon>Eukaryota</taxon>
        <taxon>Metazoa</taxon>
        <taxon>Ecdysozoa</taxon>
        <taxon>Arthropoda</taxon>
        <taxon>Crustacea</taxon>
        <taxon>Branchiopoda</taxon>
        <taxon>Diplostraca</taxon>
        <taxon>Cladocera</taxon>
        <taxon>Anomopoda</taxon>
        <taxon>Daphniidae</taxon>
        <taxon>Daphnia</taxon>
    </lineage>
</organism>
<gene>
    <name evidence="1" type="ORF">OUZ56_029900</name>
</gene>
<sequence>MMHTHLFEFTTETAINDQRVEEEDGSVNEDAYNAYRCLPIKKEDLLKISTANDKKFVLDLLGSIYSPTHLRLHEKKATVGENLKIPSSRDHYTQFQALKVKLTKNRLPSKLKNAISHKLNQVRPTVVDKTELRRYCKTKQQEERENKNGPAIPASIKSVIIQFLCQIPAGYVIKYWRLHMRDYVNVSHMAIVYALYLDSLCKTVWNTKR</sequence>
<dbReference type="Proteomes" id="UP001234178">
    <property type="component" value="Unassembled WGS sequence"/>
</dbReference>
<dbReference type="EMBL" id="JAOYFB010000040">
    <property type="protein sequence ID" value="KAK4037874.1"/>
    <property type="molecule type" value="Genomic_DNA"/>
</dbReference>
<evidence type="ECO:0000313" key="2">
    <source>
        <dbReference type="Proteomes" id="UP001234178"/>
    </source>
</evidence>
<comment type="caution">
    <text evidence="1">The sequence shown here is derived from an EMBL/GenBank/DDBJ whole genome shotgun (WGS) entry which is preliminary data.</text>
</comment>
<evidence type="ECO:0000313" key="1">
    <source>
        <dbReference type="EMBL" id="KAK4037874.1"/>
    </source>
</evidence>
<accession>A0ABR0B856</accession>
<reference evidence="1 2" key="1">
    <citation type="journal article" date="2023" name="Nucleic Acids Res.">
        <title>The hologenome of Daphnia magna reveals possible DNA methylation and microbiome-mediated evolution of the host genome.</title>
        <authorList>
            <person name="Chaturvedi A."/>
            <person name="Li X."/>
            <person name="Dhandapani V."/>
            <person name="Marshall H."/>
            <person name="Kissane S."/>
            <person name="Cuenca-Cambronero M."/>
            <person name="Asole G."/>
            <person name="Calvet F."/>
            <person name="Ruiz-Romero M."/>
            <person name="Marangio P."/>
            <person name="Guigo R."/>
            <person name="Rago D."/>
            <person name="Mirbahai L."/>
            <person name="Eastwood N."/>
            <person name="Colbourne J.K."/>
            <person name="Zhou J."/>
            <person name="Mallon E."/>
            <person name="Orsini L."/>
        </authorList>
    </citation>
    <scope>NUCLEOTIDE SEQUENCE [LARGE SCALE GENOMIC DNA]</scope>
    <source>
        <strain evidence="1">LRV0_1</strain>
    </source>
</reference>